<evidence type="ECO:0000259" key="5">
    <source>
        <dbReference type="Pfam" id="PF01397"/>
    </source>
</evidence>
<dbReference type="InterPro" id="IPR050148">
    <property type="entry name" value="Terpene_synthase-like"/>
</dbReference>
<dbReference type="InterPro" id="IPR036965">
    <property type="entry name" value="Terpene_synth_N_sf"/>
</dbReference>
<evidence type="ECO:0000256" key="1">
    <source>
        <dbReference type="ARBA" id="ARBA00001946"/>
    </source>
</evidence>
<dbReference type="AlphaFoldDB" id="A0AAW2W3N4"/>
<dbReference type="SUPFAM" id="SSF48239">
    <property type="entry name" value="Terpenoid cyclases/Protein prenyltransferases"/>
    <property type="match status" value="1"/>
</dbReference>
<name>A0AAW2W3N4_SESRA</name>
<comment type="cofactor">
    <cofactor evidence="1">
        <name>Mg(2+)</name>
        <dbReference type="ChEBI" id="CHEBI:18420"/>
    </cofactor>
</comment>
<accession>A0AAW2W3N4</accession>
<evidence type="ECO:0000313" key="6">
    <source>
        <dbReference type="EMBL" id="KAL0435406.1"/>
    </source>
</evidence>
<comment type="pathway">
    <text evidence="2">Secondary metabolite biosynthesis; terpenoid biosynthesis.</text>
</comment>
<feature type="non-terminal residue" evidence="6">
    <location>
        <position position="134"/>
    </location>
</feature>
<evidence type="ECO:0000256" key="2">
    <source>
        <dbReference type="ARBA" id="ARBA00004721"/>
    </source>
</evidence>
<reference evidence="6" key="2">
    <citation type="journal article" date="2024" name="Plant">
        <title>Genomic evolution and insights into agronomic trait innovations of Sesamum species.</title>
        <authorList>
            <person name="Miao H."/>
            <person name="Wang L."/>
            <person name="Qu L."/>
            <person name="Liu H."/>
            <person name="Sun Y."/>
            <person name="Le M."/>
            <person name="Wang Q."/>
            <person name="Wei S."/>
            <person name="Zheng Y."/>
            <person name="Lin W."/>
            <person name="Duan Y."/>
            <person name="Cao H."/>
            <person name="Xiong S."/>
            <person name="Wang X."/>
            <person name="Wei L."/>
            <person name="Li C."/>
            <person name="Ma Q."/>
            <person name="Ju M."/>
            <person name="Zhao R."/>
            <person name="Li G."/>
            <person name="Mu C."/>
            <person name="Tian Q."/>
            <person name="Mei H."/>
            <person name="Zhang T."/>
            <person name="Gao T."/>
            <person name="Zhang H."/>
        </authorList>
    </citation>
    <scope>NUCLEOTIDE SEQUENCE</scope>
    <source>
        <strain evidence="6">G02</strain>
    </source>
</reference>
<dbReference type="Pfam" id="PF01397">
    <property type="entry name" value="Terpene_synth"/>
    <property type="match status" value="1"/>
</dbReference>
<evidence type="ECO:0000256" key="4">
    <source>
        <dbReference type="ARBA" id="ARBA00023239"/>
    </source>
</evidence>
<gene>
    <name evidence="6" type="ORF">Sradi_0248500</name>
</gene>
<organism evidence="6">
    <name type="scientific">Sesamum radiatum</name>
    <name type="common">Black benniseed</name>
    <dbReference type="NCBI Taxonomy" id="300843"/>
    <lineage>
        <taxon>Eukaryota</taxon>
        <taxon>Viridiplantae</taxon>
        <taxon>Streptophyta</taxon>
        <taxon>Embryophyta</taxon>
        <taxon>Tracheophyta</taxon>
        <taxon>Spermatophyta</taxon>
        <taxon>Magnoliopsida</taxon>
        <taxon>eudicotyledons</taxon>
        <taxon>Gunneridae</taxon>
        <taxon>Pentapetalae</taxon>
        <taxon>asterids</taxon>
        <taxon>lamiids</taxon>
        <taxon>Lamiales</taxon>
        <taxon>Pedaliaceae</taxon>
        <taxon>Sesamum</taxon>
    </lineage>
</organism>
<dbReference type="EMBL" id="JACGWJ010000002">
    <property type="protein sequence ID" value="KAL0435406.1"/>
    <property type="molecule type" value="Genomic_DNA"/>
</dbReference>
<keyword evidence="3" id="KW-0460">Magnesium</keyword>
<keyword evidence="4" id="KW-0456">Lyase</keyword>
<protein>
    <submittedName>
        <fullName evidence="6">Gamma-cadinene synthase</fullName>
    </submittedName>
</protein>
<feature type="domain" description="Terpene synthase N-terminal" evidence="5">
    <location>
        <begin position="31"/>
        <end position="134"/>
    </location>
</feature>
<proteinExistence type="predicted"/>
<dbReference type="Gene3D" id="1.50.10.130">
    <property type="entry name" value="Terpene synthase, N-terminal domain"/>
    <property type="match status" value="1"/>
</dbReference>
<evidence type="ECO:0000256" key="3">
    <source>
        <dbReference type="ARBA" id="ARBA00022842"/>
    </source>
</evidence>
<dbReference type="PANTHER" id="PTHR31225">
    <property type="entry name" value="OS04G0344100 PROTEIN-RELATED"/>
    <property type="match status" value="1"/>
</dbReference>
<comment type="caution">
    <text evidence="6">The sequence shown here is derived from an EMBL/GenBank/DDBJ whole genome shotgun (WGS) entry which is preliminary data.</text>
</comment>
<dbReference type="PANTHER" id="PTHR31225:SF253">
    <property type="entry name" value="SESQUITERPENE SYNTHASE 31"/>
    <property type="match status" value="1"/>
</dbReference>
<dbReference type="GO" id="GO:0010333">
    <property type="term" value="F:terpene synthase activity"/>
    <property type="evidence" value="ECO:0007669"/>
    <property type="project" value="InterPro"/>
</dbReference>
<reference evidence="6" key="1">
    <citation type="submission" date="2020-06" db="EMBL/GenBank/DDBJ databases">
        <authorList>
            <person name="Li T."/>
            <person name="Hu X."/>
            <person name="Zhang T."/>
            <person name="Song X."/>
            <person name="Zhang H."/>
            <person name="Dai N."/>
            <person name="Sheng W."/>
            <person name="Hou X."/>
            <person name="Wei L."/>
        </authorList>
    </citation>
    <scope>NUCLEOTIDE SEQUENCE</scope>
    <source>
        <strain evidence="6">G02</strain>
        <tissue evidence="6">Leaf</tissue>
    </source>
</reference>
<sequence length="134" mass="15549">MAPATTVFDDSLPNLPKDVRAPITSYNPSMWADAFTSFSLDDKVQKKHAEAIQELKQQVRSMLMTKGSTTIEKLILIDTLERLGVGYHFEQEIEDQLREIFFFQSQDKDQENYDLFATALQFRLLRQHHYSVSC</sequence>
<dbReference type="GO" id="GO:0016114">
    <property type="term" value="P:terpenoid biosynthetic process"/>
    <property type="evidence" value="ECO:0007669"/>
    <property type="project" value="InterPro"/>
</dbReference>
<dbReference type="InterPro" id="IPR001906">
    <property type="entry name" value="Terpene_synth_N"/>
</dbReference>
<dbReference type="InterPro" id="IPR008930">
    <property type="entry name" value="Terpenoid_cyclase/PrenylTrfase"/>
</dbReference>